<dbReference type="Gene3D" id="1.10.10.10">
    <property type="entry name" value="Winged helix-like DNA-binding domain superfamily/Winged helix DNA-binding domain"/>
    <property type="match status" value="2"/>
</dbReference>
<dbReference type="KEGG" id="rfo:REIFOR_01396"/>
<reference evidence="3 4" key="1">
    <citation type="journal article" date="2017" name="Environ. Microbiol.">
        <title>Genomic and physiological analyses of 'Reinekea forsetii' reveal a versatile opportunistic lifestyle during spring algae blooms.</title>
        <authorList>
            <person name="Avci B."/>
            <person name="Hahnke R.L."/>
            <person name="Chafee M."/>
            <person name="Fischer T."/>
            <person name="Gruber-Vodicka H."/>
            <person name="Tegetmeyer H.E."/>
            <person name="Harder J."/>
            <person name="Fuchs B.M."/>
            <person name="Amann R.I."/>
            <person name="Teeling H."/>
        </authorList>
    </citation>
    <scope>NUCLEOTIDE SEQUENCE [LARGE SCALE GENOMIC DNA]</scope>
    <source>
        <strain evidence="3 4">Hel1_31_D35</strain>
    </source>
</reference>
<dbReference type="InterPro" id="IPR036388">
    <property type="entry name" value="WH-like_DNA-bd_sf"/>
</dbReference>
<dbReference type="PANTHER" id="PTHR38768:SF1">
    <property type="entry name" value="UPF0502 PROTEIN YCEH"/>
    <property type="match status" value="1"/>
</dbReference>
<comment type="similarity">
    <text evidence="1">Belongs to the UPF0502 family.</text>
</comment>
<evidence type="ECO:0000313" key="3">
    <source>
        <dbReference type="EMBL" id="ATX76542.1"/>
    </source>
</evidence>
<sequence length="238" mass="26571">MSVDEHPALDASLDPSDPQSDPQSPQTDSAEAAMLTPLEARILGALMEKQLTTPDLYPLSLNSLVLACNQKTSREPLMKLENGAVQRCLYQLQDKNLIEFDYGARADKYKQLFTRVLHLDPGEHALFCLLLLRGPQTLNELLSRSRRLYEFAGETELTELLEGHLTKLKPMLLRIAPQAGQREERYSHLLCGQPDLSQFQNEATQGGADSSSLKARVEVLEQQVAWLMAQLPAQSDSD</sequence>
<dbReference type="SUPFAM" id="SSF46785">
    <property type="entry name" value="Winged helix' DNA-binding domain"/>
    <property type="match status" value="2"/>
</dbReference>
<dbReference type="HAMAP" id="MF_01584">
    <property type="entry name" value="UPF0502"/>
    <property type="match status" value="1"/>
</dbReference>
<dbReference type="InterPro" id="IPR007432">
    <property type="entry name" value="DUF480"/>
</dbReference>
<organism evidence="3 4">
    <name type="scientific">Reinekea forsetii</name>
    <dbReference type="NCBI Taxonomy" id="1336806"/>
    <lineage>
        <taxon>Bacteria</taxon>
        <taxon>Pseudomonadati</taxon>
        <taxon>Pseudomonadota</taxon>
        <taxon>Gammaproteobacteria</taxon>
        <taxon>Oceanospirillales</taxon>
        <taxon>Saccharospirillaceae</taxon>
        <taxon>Reinekea</taxon>
    </lineage>
</organism>
<proteinExistence type="inferred from homology"/>
<dbReference type="EMBL" id="CP011797">
    <property type="protein sequence ID" value="ATX76542.1"/>
    <property type="molecule type" value="Genomic_DNA"/>
</dbReference>
<dbReference type="InterPro" id="IPR036390">
    <property type="entry name" value="WH_DNA-bd_sf"/>
</dbReference>
<dbReference type="PANTHER" id="PTHR38768">
    <property type="entry name" value="UPF0502 PROTEIN YCEH"/>
    <property type="match status" value="1"/>
</dbReference>
<dbReference type="RefSeq" id="WP_227003787.1">
    <property type="nucleotide sequence ID" value="NZ_CP011797.1"/>
</dbReference>
<dbReference type="Proteomes" id="UP000229757">
    <property type="component" value="Chromosome"/>
</dbReference>
<protein>
    <submittedName>
        <fullName evidence="3">Virulence factor MviM</fullName>
    </submittedName>
</protein>
<feature type="region of interest" description="Disordered" evidence="2">
    <location>
        <begin position="1"/>
        <end position="31"/>
    </location>
</feature>
<name>A0A2K8KPJ7_9GAMM</name>
<evidence type="ECO:0000256" key="2">
    <source>
        <dbReference type="SAM" id="MobiDB-lite"/>
    </source>
</evidence>
<keyword evidence="4" id="KW-1185">Reference proteome</keyword>
<feature type="compositionally biased region" description="Low complexity" evidence="2">
    <location>
        <begin position="14"/>
        <end position="29"/>
    </location>
</feature>
<dbReference type="Pfam" id="PF04337">
    <property type="entry name" value="DUF480"/>
    <property type="match status" value="1"/>
</dbReference>
<dbReference type="AlphaFoldDB" id="A0A2K8KPJ7"/>
<gene>
    <name evidence="3" type="primary">mviM</name>
    <name evidence="3" type="ORF">REIFOR_01396</name>
</gene>
<evidence type="ECO:0000313" key="4">
    <source>
        <dbReference type="Proteomes" id="UP000229757"/>
    </source>
</evidence>
<accession>A0A2K8KPJ7</accession>
<evidence type="ECO:0000256" key="1">
    <source>
        <dbReference type="HAMAP-Rule" id="MF_01584"/>
    </source>
</evidence>